<dbReference type="OrthoDB" id="995477at2759"/>
<dbReference type="STRING" id="1354746.A0A0B2UK54"/>
<dbReference type="InParanoid" id="A0A0B2UK54"/>
<evidence type="ECO:0000313" key="2">
    <source>
        <dbReference type="EMBL" id="KHN69427.1"/>
    </source>
</evidence>
<dbReference type="AlphaFoldDB" id="A0A0B2UK54"/>
<gene>
    <name evidence="2" type="ORF">M896_081670</name>
</gene>
<comment type="caution">
    <text evidence="2">The sequence shown here is derived from an EMBL/GenBank/DDBJ whole genome shotgun (WGS) entry which is preliminary data.</text>
</comment>
<evidence type="ECO:0000259" key="1">
    <source>
        <dbReference type="Pfam" id="PF14633"/>
    </source>
</evidence>
<dbReference type="Pfam" id="PF14633">
    <property type="entry name" value="SH2_2"/>
    <property type="match status" value="1"/>
</dbReference>
<dbReference type="Proteomes" id="UP000031056">
    <property type="component" value="Unassembled WGS sequence"/>
</dbReference>
<dbReference type="VEuPathDB" id="MicrosporidiaDB:M896_081670"/>
<dbReference type="PANTHER" id="PTHR10145">
    <property type="entry name" value="TRANSCRIPTION ELONGATION FACTOR SPT6"/>
    <property type="match status" value="1"/>
</dbReference>
<feature type="domain" description="Spt6 SH2" evidence="1">
    <location>
        <begin position="719"/>
        <end position="889"/>
    </location>
</feature>
<name>A0A0B2UK54_9MICR</name>
<dbReference type="HOGENOM" id="CLU_328190_0_0_1"/>
<dbReference type="GO" id="GO:0008023">
    <property type="term" value="C:transcription elongation factor complex"/>
    <property type="evidence" value="ECO:0007669"/>
    <property type="project" value="TreeGrafter"/>
</dbReference>
<dbReference type="GO" id="GO:0031491">
    <property type="term" value="F:nucleosome binding"/>
    <property type="evidence" value="ECO:0007669"/>
    <property type="project" value="TreeGrafter"/>
</dbReference>
<dbReference type="FunCoup" id="A0A0B2UK54">
    <property type="interactions" value="304"/>
</dbReference>
<dbReference type="InterPro" id="IPR035420">
    <property type="entry name" value="Spt6_SH2"/>
</dbReference>
<keyword evidence="3" id="KW-1185">Reference proteome</keyword>
<dbReference type="InterPro" id="IPR036860">
    <property type="entry name" value="SH2_dom_sf"/>
</dbReference>
<dbReference type="GO" id="GO:0140673">
    <property type="term" value="P:transcription elongation-coupled chromatin remodeling"/>
    <property type="evidence" value="ECO:0007669"/>
    <property type="project" value="InterPro"/>
</dbReference>
<evidence type="ECO:0000313" key="3">
    <source>
        <dbReference type="Proteomes" id="UP000031056"/>
    </source>
</evidence>
<dbReference type="InterPro" id="IPR017072">
    <property type="entry name" value="TF_Spt6"/>
</dbReference>
<organism evidence="2 3">
    <name type="scientific">Ordospora colligata OC4</name>
    <dbReference type="NCBI Taxonomy" id="1354746"/>
    <lineage>
        <taxon>Eukaryota</taxon>
        <taxon>Fungi</taxon>
        <taxon>Fungi incertae sedis</taxon>
        <taxon>Microsporidia</taxon>
        <taxon>Ordosporidae</taxon>
        <taxon>Ordospora</taxon>
    </lineage>
</organism>
<protein>
    <submittedName>
        <fullName evidence="2">Transcriptional accessory-like protein</fullName>
    </submittedName>
</protein>
<dbReference type="GeneID" id="26262207"/>
<accession>A0A0B2UK54</accession>
<dbReference type="GO" id="GO:0042393">
    <property type="term" value="F:histone binding"/>
    <property type="evidence" value="ECO:0007669"/>
    <property type="project" value="TreeGrafter"/>
</dbReference>
<dbReference type="PANTHER" id="PTHR10145:SF6">
    <property type="entry name" value="TRANSCRIPTION ELONGATION FACTOR SPT6"/>
    <property type="match status" value="1"/>
</dbReference>
<dbReference type="EMBL" id="JOKQ01000008">
    <property type="protein sequence ID" value="KHN69427.1"/>
    <property type="molecule type" value="Genomic_DNA"/>
</dbReference>
<proteinExistence type="predicted"/>
<sequence>MNDSSDEEININRKRKQQVKKQALVDLFEEENVDEDSVSSADYGERDSLFLEIFGTGEEYNYVLEGQKSESSKHKENVSMTNEVVDAEDVYVYAQNNLKVDQVSLKKVINLLSCGYSIHFALLHTGIEGIGIEDGYTIVDVFYEYKEFVKLKGDMKKKYGDDVLLHNINSIRELRWYSSYKQQSGKDIVMPNELLSVEDFCENIRMAKRVYEPGYSSVEPSLGEVDRIATAISCHPTFRNVLYSIHKQYGIEDEDNGIGVDNEIIERVLIEMYQSDMASDDQWNNHRRRIVLVAMEKACEVIVPLVLEEKRNKDAKRKIFLNTIDRIVNGSIGIKREGMHICGITEEKRYFKAVILDFEGEFVESIVVKDSEEFKLLEFFNQFNPCSTAVSGSTTLIKRLMKIIMPWNPVYVENRVAMMSSNDTYAFCCSIARLIICPEIEYAELISKGIVYLPQESLSRKDAIETIRRGILTAISAVGVDANYLLKNSRNGGLLSLISNNLCLKERFKELRNVQRLEDLASICDNDVEYTNLVVYLRVNSGIFAKVSQVEPFDSTCIHPRNYEICRDMCKSLYDQLEFAKKPTFDYVRELLNNHKNVFMNPNSLDFAGTSNNKALLDDMCGMLALRDRALYSGLPDHFVFKELTGSDESLIGKTFEASVVKCGDTYYLLSSACTSAAIYVKKSKQTEELFLNQLVMVKIECMNCFMLSYTGSIVVQEHRRSQHYRFMTHPLFRNLNSEESECYLRDKCLPLVLRASKNDGSPIVVLKILDDVYVHMKVVEDEKYCYKECIYDSLDEFISKVTKKILMNVKSIKDHKYYFENEGSLLEYLGQGGSYIRYGFYFSRKYPGKICMMYSNGRCFKEYITVNEHLVYEGMNFATLDEFMRYRKSI</sequence>
<dbReference type="GO" id="GO:0034728">
    <property type="term" value="P:nucleosome organization"/>
    <property type="evidence" value="ECO:0007669"/>
    <property type="project" value="TreeGrafter"/>
</dbReference>
<dbReference type="Gene3D" id="3.30.505.10">
    <property type="entry name" value="SH2 domain"/>
    <property type="match status" value="2"/>
</dbReference>
<dbReference type="RefSeq" id="XP_014563469.1">
    <property type="nucleotide sequence ID" value="XM_014707983.1"/>
</dbReference>
<reference evidence="2 3" key="1">
    <citation type="journal article" date="2014" name="MBio">
        <title>The Ordospora colligata genome; evolution of extreme reduction in microsporidia and host-to-parasite horizontal gene transfer.</title>
        <authorList>
            <person name="Pombert J.-F."/>
            <person name="Haag K.L."/>
            <person name="Beidas S."/>
            <person name="Ebert D."/>
            <person name="Keeling P.J."/>
        </authorList>
    </citation>
    <scope>NUCLEOTIDE SEQUENCE [LARGE SCALE GENOMIC DNA]</scope>
    <source>
        <strain evidence="2 3">OC4</strain>
    </source>
</reference>